<dbReference type="PROSITE" id="PS52016">
    <property type="entry name" value="TONB_DEPENDENT_REC_3"/>
    <property type="match status" value="1"/>
</dbReference>
<gene>
    <name evidence="10" type="ORF">ABR189_02520</name>
</gene>
<sequence length="820" mass="91518">MKVVYKALALSISILGMMLPSMAQNSTPKITGHITQSGSKPVEFATVTLLKAQDSTLVKGAIADINGKYEFENIKQGKYLVAAAYVGMTKGYSKSFEVNGSSIKLNPIDLLTATKKLNVVDITAKRPFIEQKADKMVVNVENSIVAAGGTALEVLQKSPGVTVDKDDNIAMKGKGGVVIMIDGKPTNMSSQDVAELLKSMPSSNIDQIELISNPSAKYDAAGNAGIINIKLKKNKNYGTNGNVNLGAGYGRTPKWNGGLNLNNRNEKVNLFGSFNYNHRENDQQLGLFRSGIENGKTTVYDQQNTVNNSTNYYAGKAGADYFINKNHTVGVMVDVSYRDHDVPTDAITHIGNGKMVDSVLKTNTRNISDWNRWAYNVNYKGILDTTGKELNIDLDYARNTDKSYSNIYANMLNGNGKGSMHSDTTRNLQPSTIDIKTAKVDYVHPLKKGAKIEAGLKFSLVETDNNARFDSLKGNTWIYDDQRSNQFLYKENINAAYINFSKQFKKVGLQLGLRGEQSNVRGNSITTARITDTTYFNLFPTVFVSYAANKDNQLGFSYSRRIQRPSYEDLNPFEIYLDRYTKMAGNPYLKPQYSHNIEVTHTFKQFLITSIGYTHTKDQITQILEVDKDPVTGDTSIMRYKYLNVAKSDVFNINVSIPFPITKWWNSFTTMSGSYTRYQTVVNNNQISLSSGGFFGRTQHTFTLGKGLSTEVAFMYISSQIADQGLFRMKPMYALDLGVQKSILDKKGTLKLNVTDVFNTQHFQGAFENGTRFTSVRSKWESQQVRLNFTYRFGNSNVKAARNRQTGLLDEQRRVKEGNN</sequence>
<feature type="chain" id="PRO_5047104618" evidence="8">
    <location>
        <begin position="24"/>
        <end position="820"/>
    </location>
</feature>
<keyword evidence="4 7" id="KW-0812">Transmembrane</keyword>
<reference evidence="10 11" key="1">
    <citation type="submission" date="2024-06" db="EMBL/GenBank/DDBJ databases">
        <title>Chitinophaga defluvii sp. nov., isolated from municipal sewage.</title>
        <authorList>
            <person name="Zhang L."/>
        </authorList>
    </citation>
    <scope>NUCLEOTIDE SEQUENCE [LARGE SCALE GENOMIC DNA]</scope>
    <source>
        <strain evidence="10 11">H8</strain>
    </source>
</reference>
<evidence type="ECO:0000256" key="3">
    <source>
        <dbReference type="ARBA" id="ARBA00022452"/>
    </source>
</evidence>
<dbReference type="InterPro" id="IPR013784">
    <property type="entry name" value="Carb-bd-like_fold"/>
</dbReference>
<evidence type="ECO:0000313" key="10">
    <source>
        <dbReference type="EMBL" id="MET6996220.1"/>
    </source>
</evidence>
<dbReference type="Gene3D" id="2.170.130.10">
    <property type="entry name" value="TonB-dependent receptor, plug domain"/>
    <property type="match status" value="1"/>
</dbReference>
<comment type="similarity">
    <text evidence="7">Belongs to the TonB-dependent receptor family.</text>
</comment>
<evidence type="ECO:0000256" key="7">
    <source>
        <dbReference type="PROSITE-ProRule" id="PRU01360"/>
    </source>
</evidence>
<dbReference type="InterPro" id="IPR036942">
    <property type="entry name" value="Beta-barrel_TonB_sf"/>
</dbReference>
<keyword evidence="5 7" id="KW-0472">Membrane</keyword>
<keyword evidence="3 7" id="KW-1134">Transmembrane beta strand</keyword>
<proteinExistence type="inferred from homology"/>
<dbReference type="PANTHER" id="PTHR40980:SF4">
    <property type="entry name" value="TONB-DEPENDENT RECEPTOR-LIKE BETA-BARREL DOMAIN-CONTAINING PROTEIN"/>
    <property type="match status" value="1"/>
</dbReference>
<dbReference type="InterPro" id="IPR041700">
    <property type="entry name" value="OMP_b-brl_3"/>
</dbReference>
<dbReference type="PANTHER" id="PTHR40980">
    <property type="entry name" value="PLUG DOMAIN-CONTAINING PROTEIN"/>
    <property type="match status" value="1"/>
</dbReference>
<comment type="caution">
    <text evidence="10">The sequence shown here is derived from an EMBL/GenBank/DDBJ whole genome shotgun (WGS) entry which is preliminary data.</text>
</comment>
<keyword evidence="8" id="KW-0732">Signal</keyword>
<dbReference type="Pfam" id="PF13620">
    <property type="entry name" value="CarboxypepD_reg"/>
    <property type="match status" value="1"/>
</dbReference>
<dbReference type="Proteomes" id="UP001549749">
    <property type="component" value="Unassembled WGS sequence"/>
</dbReference>
<dbReference type="Pfam" id="PF14905">
    <property type="entry name" value="OMP_b-brl_3"/>
    <property type="match status" value="1"/>
</dbReference>
<name>A0ABV2T0S5_9BACT</name>
<evidence type="ECO:0000259" key="9">
    <source>
        <dbReference type="Pfam" id="PF14905"/>
    </source>
</evidence>
<evidence type="ECO:0000256" key="6">
    <source>
        <dbReference type="ARBA" id="ARBA00023237"/>
    </source>
</evidence>
<dbReference type="InterPro" id="IPR037066">
    <property type="entry name" value="Plug_dom_sf"/>
</dbReference>
<accession>A0ABV2T0S5</accession>
<dbReference type="Gene3D" id="2.40.170.20">
    <property type="entry name" value="TonB-dependent receptor, beta-barrel domain"/>
    <property type="match status" value="1"/>
</dbReference>
<dbReference type="RefSeq" id="WP_354658867.1">
    <property type="nucleotide sequence ID" value="NZ_JBEXAC010000001.1"/>
</dbReference>
<evidence type="ECO:0000256" key="2">
    <source>
        <dbReference type="ARBA" id="ARBA00022448"/>
    </source>
</evidence>
<dbReference type="InterPro" id="IPR039426">
    <property type="entry name" value="TonB-dep_rcpt-like"/>
</dbReference>
<evidence type="ECO:0000256" key="8">
    <source>
        <dbReference type="SAM" id="SignalP"/>
    </source>
</evidence>
<feature type="domain" description="Outer membrane protein beta-barrel" evidence="9">
    <location>
        <begin position="383"/>
        <end position="791"/>
    </location>
</feature>
<dbReference type="InterPro" id="IPR013783">
    <property type="entry name" value="Ig-like_fold"/>
</dbReference>
<evidence type="ECO:0000256" key="4">
    <source>
        <dbReference type="ARBA" id="ARBA00022692"/>
    </source>
</evidence>
<feature type="signal peptide" evidence="8">
    <location>
        <begin position="1"/>
        <end position="23"/>
    </location>
</feature>
<evidence type="ECO:0000313" key="11">
    <source>
        <dbReference type="Proteomes" id="UP001549749"/>
    </source>
</evidence>
<evidence type="ECO:0000256" key="1">
    <source>
        <dbReference type="ARBA" id="ARBA00004571"/>
    </source>
</evidence>
<dbReference type="SUPFAM" id="SSF49452">
    <property type="entry name" value="Starch-binding domain-like"/>
    <property type="match status" value="1"/>
</dbReference>
<keyword evidence="11" id="KW-1185">Reference proteome</keyword>
<dbReference type="SUPFAM" id="SSF56935">
    <property type="entry name" value="Porins"/>
    <property type="match status" value="1"/>
</dbReference>
<protein>
    <submittedName>
        <fullName evidence="10">Outer membrane beta-barrel family protein</fullName>
    </submittedName>
</protein>
<dbReference type="Gene3D" id="2.60.40.10">
    <property type="entry name" value="Immunoglobulins"/>
    <property type="match status" value="1"/>
</dbReference>
<comment type="subcellular location">
    <subcellularLocation>
        <location evidence="1 7">Cell outer membrane</location>
        <topology evidence="1 7">Multi-pass membrane protein</topology>
    </subcellularLocation>
</comment>
<evidence type="ECO:0000256" key="5">
    <source>
        <dbReference type="ARBA" id="ARBA00023136"/>
    </source>
</evidence>
<keyword evidence="2 7" id="KW-0813">Transport</keyword>
<dbReference type="EMBL" id="JBEXAC010000001">
    <property type="protein sequence ID" value="MET6996220.1"/>
    <property type="molecule type" value="Genomic_DNA"/>
</dbReference>
<keyword evidence="6 7" id="KW-0998">Cell outer membrane</keyword>
<organism evidence="10 11">
    <name type="scientific">Chitinophaga defluvii</name>
    <dbReference type="NCBI Taxonomy" id="3163343"/>
    <lineage>
        <taxon>Bacteria</taxon>
        <taxon>Pseudomonadati</taxon>
        <taxon>Bacteroidota</taxon>
        <taxon>Chitinophagia</taxon>
        <taxon>Chitinophagales</taxon>
        <taxon>Chitinophagaceae</taxon>
        <taxon>Chitinophaga</taxon>
    </lineage>
</organism>